<dbReference type="RefSeq" id="WP_284393452.1">
    <property type="nucleotide sequence ID" value="NZ_BSNG01000003.1"/>
</dbReference>
<dbReference type="InterPro" id="IPR009579">
    <property type="entry name" value="DUF1192"/>
</dbReference>
<protein>
    <recommendedName>
        <fullName evidence="3">DUF1192 domain-containing protein</fullName>
    </recommendedName>
</protein>
<sequence>MDDEEIKRPKTHEVGMAIDTMSVEELTERIGLLEAEIVRLREAIEARGATRKAAEAAFKF</sequence>
<evidence type="ECO:0000313" key="1">
    <source>
        <dbReference type="EMBL" id="GLQ11804.1"/>
    </source>
</evidence>
<dbReference type="Pfam" id="PF06698">
    <property type="entry name" value="DUF1192"/>
    <property type="match status" value="1"/>
</dbReference>
<name>A0ABQ5UJH9_9HYPH</name>
<reference evidence="1" key="2">
    <citation type="submission" date="2023-01" db="EMBL/GenBank/DDBJ databases">
        <title>Draft genome sequence of Devosia yakushimensis strain NBRC 103855.</title>
        <authorList>
            <person name="Sun Q."/>
            <person name="Mori K."/>
        </authorList>
    </citation>
    <scope>NUCLEOTIDE SEQUENCE</scope>
    <source>
        <strain evidence="1">NBRC 103855</strain>
    </source>
</reference>
<dbReference type="EMBL" id="BSNG01000003">
    <property type="protein sequence ID" value="GLQ11804.1"/>
    <property type="molecule type" value="Genomic_DNA"/>
</dbReference>
<reference evidence="1" key="1">
    <citation type="journal article" date="2014" name="Int. J. Syst. Evol. Microbiol.">
        <title>Complete genome of a new Firmicutes species belonging to the dominant human colonic microbiota ('Ruminococcus bicirculans') reveals two chromosomes and a selective capacity to utilize plant glucans.</title>
        <authorList>
            <consortium name="NISC Comparative Sequencing Program"/>
            <person name="Wegmann U."/>
            <person name="Louis P."/>
            <person name="Goesmann A."/>
            <person name="Henrissat B."/>
            <person name="Duncan S.H."/>
            <person name="Flint H.J."/>
        </authorList>
    </citation>
    <scope>NUCLEOTIDE SEQUENCE</scope>
    <source>
        <strain evidence="1">NBRC 103855</strain>
    </source>
</reference>
<evidence type="ECO:0008006" key="3">
    <source>
        <dbReference type="Google" id="ProtNLM"/>
    </source>
</evidence>
<comment type="caution">
    <text evidence="1">The sequence shown here is derived from an EMBL/GenBank/DDBJ whole genome shotgun (WGS) entry which is preliminary data.</text>
</comment>
<evidence type="ECO:0000313" key="2">
    <source>
        <dbReference type="Proteomes" id="UP001161406"/>
    </source>
</evidence>
<dbReference type="Proteomes" id="UP001161406">
    <property type="component" value="Unassembled WGS sequence"/>
</dbReference>
<organism evidence="1 2">
    <name type="scientific">Devosia yakushimensis</name>
    <dbReference type="NCBI Taxonomy" id="470028"/>
    <lineage>
        <taxon>Bacteria</taxon>
        <taxon>Pseudomonadati</taxon>
        <taxon>Pseudomonadota</taxon>
        <taxon>Alphaproteobacteria</taxon>
        <taxon>Hyphomicrobiales</taxon>
        <taxon>Devosiaceae</taxon>
        <taxon>Devosia</taxon>
    </lineage>
</organism>
<accession>A0ABQ5UJH9</accession>
<proteinExistence type="predicted"/>
<gene>
    <name evidence="1" type="ORF">GCM10007913_37360</name>
</gene>
<keyword evidence="2" id="KW-1185">Reference proteome</keyword>